<dbReference type="PROSITE" id="PS51257">
    <property type="entry name" value="PROKAR_LIPOPROTEIN"/>
    <property type="match status" value="1"/>
</dbReference>
<dbReference type="RefSeq" id="WP_093973193.1">
    <property type="nucleotide sequence ID" value="NZ_FXXQ01000003.1"/>
</dbReference>
<feature type="chain" id="PRO_5012014446" evidence="1">
    <location>
        <begin position="20"/>
        <end position="157"/>
    </location>
</feature>
<dbReference type="EMBL" id="FXXQ01000003">
    <property type="protein sequence ID" value="SMX23213.1"/>
    <property type="molecule type" value="Genomic_DNA"/>
</dbReference>
<evidence type="ECO:0000313" key="3">
    <source>
        <dbReference type="Proteomes" id="UP000201838"/>
    </source>
</evidence>
<feature type="signal peptide" evidence="1">
    <location>
        <begin position="1"/>
        <end position="19"/>
    </location>
</feature>
<sequence>MKTLLIAALTLALSSPAFALSCMRPDAVQIYEAARDSDDNFVVVRGRIDLSEPAKAPEPETEIPAITQAVMSGYALTQHGFGALFHRKIEIRATCLGPWCGSAGGFDGEQIAMLRVDGNNVYTLVAGPCGGRAMEWTKDGERRLLECHRTGNCVVAE</sequence>
<dbReference type="AlphaFoldDB" id="A0A238IYW2"/>
<name>A0A238IYW2_9RHOB</name>
<accession>A0A238IYW2</accession>
<organism evidence="2 3">
    <name type="scientific">Boseongicola aestuarii</name>
    <dbReference type="NCBI Taxonomy" id="1470561"/>
    <lineage>
        <taxon>Bacteria</taxon>
        <taxon>Pseudomonadati</taxon>
        <taxon>Pseudomonadota</taxon>
        <taxon>Alphaproteobacteria</taxon>
        <taxon>Rhodobacterales</taxon>
        <taxon>Paracoccaceae</taxon>
        <taxon>Boseongicola</taxon>
    </lineage>
</organism>
<dbReference type="OrthoDB" id="8451541at2"/>
<keyword evidence="3" id="KW-1185">Reference proteome</keyword>
<gene>
    <name evidence="2" type="ORF">BOA8489_01317</name>
</gene>
<evidence type="ECO:0000313" key="2">
    <source>
        <dbReference type="EMBL" id="SMX23213.1"/>
    </source>
</evidence>
<dbReference type="Proteomes" id="UP000201838">
    <property type="component" value="Unassembled WGS sequence"/>
</dbReference>
<protein>
    <submittedName>
        <fullName evidence="2">Uncharacterized protein</fullName>
    </submittedName>
</protein>
<evidence type="ECO:0000256" key="1">
    <source>
        <dbReference type="SAM" id="SignalP"/>
    </source>
</evidence>
<proteinExistence type="predicted"/>
<reference evidence="2 3" key="1">
    <citation type="submission" date="2017-05" db="EMBL/GenBank/DDBJ databases">
        <authorList>
            <person name="Song R."/>
            <person name="Chenine A.L."/>
            <person name="Ruprecht R.M."/>
        </authorList>
    </citation>
    <scope>NUCLEOTIDE SEQUENCE [LARGE SCALE GENOMIC DNA]</scope>
    <source>
        <strain evidence="2 3">CECT 8489</strain>
    </source>
</reference>
<keyword evidence="1" id="KW-0732">Signal</keyword>